<keyword evidence="5" id="KW-1185">Reference proteome</keyword>
<feature type="region of interest" description="Disordered" evidence="2">
    <location>
        <begin position="637"/>
        <end position="753"/>
    </location>
</feature>
<organism evidence="4 5">
    <name type="scientific">Ficus carica</name>
    <name type="common">Common fig</name>
    <dbReference type="NCBI Taxonomy" id="3494"/>
    <lineage>
        <taxon>Eukaryota</taxon>
        <taxon>Viridiplantae</taxon>
        <taxon>Streptophyta</taxon>
        <taxon>Embryophyta</taxon>
        <taxon>Tracheophyta</taxon>
        <taxon>Spermatophyta</taxon>
        <taxon>Magnoliopsida</taxon>
        <taxon>eudicotyledons</taxon>
        <taxon>Gunneridae</taxon>
        <taxon>Pentapetalae</taxon>
        <taxon>rosids</taxon>
        <taxon>fabids</taxon>
        <taxon>Rosales</taxon>
        <taxon>Moraceae</taxon>
        <taxon>Ficeae</taxon>
        <taxon>Ficus</taxon>
    </lineage>
</organism>
<protein>
    <recommendedName>
        <fullName evidence="3">RING-type domain-containing protein</fullName>
    </recommendedName>
</protein>
<proteinExistence type="predicted"/>
<dbReference type="PANTHER" id="PTHR31150">
    <property type="entry name" value="EXPRESSED PROTEIN"/>
    <property type="match status" value="1"/>
</dbReference>
<feature type="compositionally biased region" description="Low complexity" evidence="2">
    <location>
        <begin position="70"/>
        <end position="90"/>
    </location>
</feature>
<evidence type="ECO:0000313" key="5">
    <source>
        <dbReference type="Proteomes" id="UP001187192"/>
    </source>
</evidence>
<feature type="region of interest" description="Disordered" evidence="2">
    <location>
        <begin position="492"/>
        <end position="514"/>
    </location>
</feature>
<feature type="region of interest" description="Disordered" evidence="2">
    <location>
        <begin position="414"/>
        <end position="438"/>
    </location>
</feature>
<feature type="compositionally biased region" description="Low complexity" evidence="2">
    <location>
        <begin position="285"/>
        <end position="297"/>
    </location>
</feature>
<feature type="compositionally biased region" description="Basic and acidic residues" evidence="2">
    <location>
        <begin position="97"/>
        <end position="111"/>
    </location>
</feature>
<accession>A0AA87ZKU4</accession>
<dbReference type="PROSITE" id="PS50089">
    <property type="entry name" value="ZF_RING_2"/>
    <property type="match status" value="1"/>
</dbReference>
<feature type="compositionally biased region" description="Low complexity" evidence="2">
    <location>
        <begin position="428"/>
        <end position="438"/>
    </location>
</feature>
<keyword evidence="1" id="KW-0479">Metal-binding</keyword>
<dbReference type="GO" id="GO:0008270">
    <property type="term" value="F:zinc ion binding"/>
    <property type="evidence" value="ECO:0007669"/>
    <property type="project" value="UniProtKB-KW"/>
</dbReference>
<comment type="caution">
    <text evidence="4">The sequence shown here is derived from an EMBL/GenBank/DDBJ whole genome shotgun (WGS) entry which is preliminary data.</text>
</comment>
<keyword evidence="1" id="KW-0863">Zinc-finger</keyword>
<feature type="region of interest" description="Disordered" evidence="2">
    <location>
        <begin position="68"/>
        <end position="111"/>
    </location>
</feature>
<dbReference type="Proteomes" id="UP001187192">
    <property type="component" value="Unassembled WGS sequence"/>
</dbReference>
<reference evidence="4" key="1">
    <citation type="submission" date="2023-07" db="EMBL/GenBank/DDBJ databases">
        <title>draft genome sequence of fig (Ficus carica).</title>
        <authorList>
            <person name="Takahashi T."/>
            <person name="Nishimura K."/>
        </authorList>
    </citation>
    <scope>NUCLEOTIDE SEQUENCE</scope>
</reference>
<keyword evidence="1" id="KW-0862">Zinc</keyword>
<feature type="domain" description="RING-type" evidence="3">
    <location>
        <begin position="775"/>
        <end position="831"/>
    </location>
</feature>
<evidence type="ECO:0000256" key="2">
    <source>
        <dbReference type="SAM" id="MobiDB-lite"/>
    </source>
</evidence>
<feature type="region of interest" description="Disordered" evidence="2">
    <location>
        <begin position="1"/>
        <end position="30"/>
    </location>
</feature>
<dbReference type="AlphaFoldDB" id="A0AA87ZKU4"/>
<gene>
    <name evidence="4" type="ORF">TIFTF001_005902</name>
</gene>
<dbReference type="EMBL" id="BTGU01000006">
    <property type="protein sequence ID" value="GMN36292.1"/>
    <property type="molecule type" value="Genomic_DNA"/>
</dbReference>
<evidence type="ECO:0000256" key="1">
    <source>
        <dbReference type="PROSITE-ProRule" id="PRU00175"/>
    </source>
</evidence>
<evidence type="ECO:0000313" key="4">
    <source>
        <dbReference type="EMBL" id="GMN36292.1"/>
    </source>
</evidence>
<dbReference type="InterPro" id="IPR001841">
    <property type="entry name" value="Znf_RING"/>
</dbReference>
<feature type="compositionally biased region" description="Polar residues" evidence="2">
    <location>
        <begin position="503"/>
        <end position="512"/>
    </location>
</feature>
<feature type="region of interest" description="Disordered" evidence="2">
    <location>
        <begin position="271"/>
        <end position="334"/>
    </location>
</feature>
<dbReference type="PANTHER" id="PTHR31150:SF19">
    <property type="entry name" value="RING-TYPE DOMAIN-CONTAINING PROTEIN"/>
    <property type="match status" value="1"/>
</dbReference>
<feature type="compositionally biased region" description="Low complexity" evidence="2">
    <location>
        <begin position="321"/>
        <end position="331"/>
    </location>
</feature>
<evidence type="ECO:0000259" key="3">
    <source>
        <dbReference type="PROSITE" id="PS50089"/>
    </source>
</evidence>
<sequence length="836" mass="90716">MENDDPKDEQQPPGFPSAPRRSDLGFPVLRNENVGSTGLFNAAGADNMPIPSTMMPLSSFTFGGMQAAPQSYNEGSSSTSSRSMTDVSHSQTSQDAKSADESFRRREDKRPMEIGLFSNSPGWEGDILAHHSFHSLNNPVAPDNVINPASYVDLTNSPYVVWNDNSASRSWTVEQGGEVNSGNLHMPQPVRSFANSGTQTLSLLPSLGGEELGINNNLRTNVARSHSPRRLDGSFLRLGIDVPSEDLSRCSVSGIDIGSNNNQTVDLALASTSNNQSARSSDLIRANSSNSQSARSSLNPSISTAGGFPGFQNDGDGLMGGVSTTVSPGSSQVAGHNSTLIRVYNFEDLMSPCSSGRISHSDAQRLQQDGRHHISAPSNRIAPRTVRSQDAGFASGASVYDFLGYSTTSLIPGSSQIGVRDSRWSNPTSDSSRRTSGSSMFLALNIGESCSSRQHQFGEPSTSNDGGAMQVYERGQQIPIMNVNTISQAGSVLDGPSLKRGSLESSQDTLQSQRRRIGTPLSIQDLPEIAAPTGLEDSAVSLLHQANRTSLQPLHQTAPTHYFRPQIASSIPPQSGASMLPPQSQYIPFPQQRWIASPSLPQPLPARLLLPPQPLPAQPFQLHPQLVPVVPFNPGPAVTHAPPPQNAPNFLPQPWSTAPPEHWHLQHILPQSQTAQRRRRPPLIPQSQTAQRRRRPPLIPQSQTAQRRRRPPLIRGPAPVEYPHVLPQYQPAPRRGRPPLSRATTSRQRHPPHSEVLRIKWEGPDIKLQPLGYRCFLCGRDLSFTEEGPAYLSIRAPPVSVLPCGHTFHEICLQHITPRADAASPPCVACDPRNKD</sequence>
<name>A0AA87ZKU4_FICCA</name>
<feature type="compositionally biased region" description="Polar residues" evidence="2">
    <location>
        <begin position="271"/>
        <end position="280"/>
    </location>
</feature>